<dbReference type="PANTHER" id="PTHR24055">
    <property type="entry name" value="MITOGEN-ACTIVATED PROTEIN KINASE"/>
    <property type="match status" value="1"/>
</dbReference>
<accession>A0AAJ0M0U9</accession>
<keyword evidence="6" id="KW-0808">Transferase</keyword>
<evidence type="ECO:0000313" key="7">
    <source>
        <dbReference type="Proteomes" id="UP001273166"/>
    </source>
</evidence>
<dbReference type="SUPFAM" id="SSF56112">
    <property type="entry name" value="Protein kinase-like (PK-like)"/>
    <property type="match status" value="1"/>
</dbReference>
<gene>
    <name evidence="6" type="ORF">B0T15DRAFT_503954</name>
</gene>
<keyword evidence="7" id="KW-1185">Reference proteome</keyword>
<dbReference type="InterPro" id="IPR050117">
    <property type="entry name" value="MAPK"/>
</dbReference>
<keyword evidence="1" id="KW-0723">Serine/threonine-protein kinase</keyword>
<evidence type="ECO:0000256" key="4">
    <source>
        <dbReference type="SAM" id="MobiDB-lite"/>
    </source>
</evidence>
<dbReference type="PROSITE" id="PS50011">
    <property type="entry name" value="PROTEIN_KINASE_DOM"/>
    <property type="match status" value="1"/>
</dbReference>
<dbReference type="GeneID" id="87886312"/>
<keyword evidence="3" id="KW-0067">ATP-binding</keyword>
<keyword evidence="2" id="KW-0547">Nucleotide-binding</keyword>
<evidence type="ECO:0000256" key="3">
    <source>
        <dbReference type="ARBA" id="ARBA00022840"/>
    </source>
</evidence>
<evidence type="ECO:0000259" key="5">
    <source>
        <dbReference type="PROSITE" id="PS50011"/>
    </source>
</evidence>
<reference evidence="6" key="2">
    <citation type="submission" date="2023-06" db="EMBL/GenBank/DDBJ databases">
        <authorList>
            <consortium name="Lawrence Berkeley National Laboratory"/>
            <person name="Mondo S.J."/>
            <person name="Hensen N."/>
            <person name="Bonometti L."/>
            <person name="Westerberg I."/>
            <person name="Brannstrom I.O."/>
            <person name="Guillou S."/>
            <person name="Cros-Aarteil S."/>
            <person name="Calhoun S."/>
            <person name="Haridas S."/>
            <person name="Kuo A."/>
            <person name="Pangilinan J."/>
            <person name="Riley R."/>
            <person name="Labutti K."/>
            <person name="Andreopoulos B."/>
            <person name="Lipzen A."/>
            <person name="Chen C."/>
            <person name="Yanf M."/>
            <person name="Daum C."/>
            <person name="Ng V."/>
            <person name="Clum A."/>
            <person name="Steindorff A."/>
            <person name="Ohm R."/>
            <person name="Martin F."/>
            <person name="Silar P."/>
            <person name="Natvig D."/>
            <person name="Lalanne C."/>
            <person name="Gautier V."/>
            <person name="Ament-Velasquez S.L."/>
            <person name="Kruys A."/>
            <person name="Hutchinson M.I."/>
            <person name="Powell A.J."/>
            <person name="Barry K."/>
            <person name="Miller A.N."/>
            <person name="Grigoriev I.V."/>
            <person name="Debuchy R."/>
            <person name="Gladieux P."/>
            <person name="Thoren M.H."/>
            <person name="Johannesson H."/>
        </authorList>
    </citation>
    <scope>NUCLEOTIDE SEQUENCE</scope>
    <source>
        <strain evidence="6">CBS 333.67</strain>
    </source>
</reference>
<proteinExistence type="predicted"/>
<reference evidence="6" key="1">
    <citation type="journal article" date="2023" name="Mol. Phylogenet. Evol.">
        <title>Genome-scale phylogeny and comparative genomics of the fungal order Sordariales.</title>
        <authorList>
            <person name="Hensen N."/>
            <person name="Bonometti L."/>
            <person name="Westerberg I."/>
            <person name="Brannstrom I.O."/>
            <person name="Guillou S."/>
            <person name="Cros-Aarteil S."/>
            <person name="Calhoun S."/>
            <person name="Haridas S."/>
            <person name="Kuo A."/>
            <person name="Mondo S."/>
            <person name="Pangilinan J."/>
            <person name="Riley R."/>
            <person name="LaButti K."/>
            <person name="Andreopoulos B."/>
            <person name="Lipzen A."/>
            <person name="Chen C."/>
            <person name="Yan M."/>
            <person name="Daum C."/>
            <person name="Ng V."/>
            <person name="Clum A."/>
            <person name="Steindorff A."/>
            <person name="Ohm R.A."/>
            <person name="Martin F."/>
            <person name="Silar P."/>
            <person name="Natvig D.O."/>
            <person name="Lalanne C."/>
            <person name="Gautier V."/>
            <person name="Ament-Velasquez S.L."/>
            <person name="Kruys A."/>
            <person name="Hutchinson M.I."/>
            <person name="Powell A.J."/>
            <person name="Barry K."/>
            <person name="Miller A.N."/>
            <person name="Grigoriev I.V."/>
            <person name="Debuchy R."/>
            <person name="Gladieux P."/>
            <person name="Hiltunen Thoren M."/>
            <person name="Johannesson H."/>
        </authorList>
    </citation>
    <scope>NUCLEOTIDE SEQUENCE</scope>
    <source>
        <strain evidence="6">CBS 333.67</strain>
    </source>
</reference>
<comment type="caution">
    <text evidence="6">The sequence shown here is derived from an EMBL/GenBank/DDBJ whole genome shotgun (WGS) entry which is preliminary data.</text>
</comment>
<dbReference type="InterPro" id="IPR011009">
    <property type="entry name" value="Kinase-like_dom_sf"/>
</dbReference>
<keyword evidence="6" id="KW-0418">Kinase</keyword>
<dbReference type="EMBL" id="JAUDZG010000005">
    <property type="protein sequence ID" value="KAK3304743.1"/>
    <property type="molecule type" value="Genomic_DNA"/>
</dbReference>
<dbReference type="GO" id="GO:0004674">
    <property type="term" value="F:protein serine/threonine kinase activity"/>
    <property type="evidence" value="ECO:0007669"/>
    <property type="project" value="UniProtKB-KW"/>
</dbReference>
<feature type="domain" description="Protein kinase" evidence="5">
    <location>
        <begin position="1"/>
        <end position="280"/>
    </location>
</feature>
<dbReference type="RefSeq" id="XP_062720523.1">
    <property type="nucleotide sequence ID" value="XM_062867483.1"/>
</dbReference>
<dbReference type="Pfam" id="PF00069">
    <property type="entry name" value="Pkinase"/>
    <property type="match status" value="1"/>
</dbReference>
<evidence type="ECO:0000256" key="1">
    <source>
        <dbReference type="ARBA" id="ARBA00022527"/>
    </source>
</evidence>
<sequence length="332" mass="37578">MSGTTVICCPVPITFGRPLRLEERWEEEQLDELFGPPQIQTVEFFFPESPSPAPEYVVIPVDFGDLPSNYLSTRLCIIDFDHAFSAENAPKQLSHIPYHYLAPENIFTLANGPPADVWALGCILFELRDSITLFDGFFGSSPLSTESRMCEVLGSLPQEWMALPFEHGYPVHEPLQPGIEYRTVGDWTERHGFTLDTEVGRIREPRRPASVSKTASGREWLCLHVPAFWDPAKREEFYARYLKPLGKEDAALFTDLLSKVFNYNPQTRITTRQILTHPLLKGTSQAEPSNAGSAASSAQSLPVRPKPHTPREVRKEEREPERDVSRAQAQRE</sequence>
<evidence type="ECO:0000313" key="6">
    <source>
        <dbReference type="EMBL" id="KAK3304743.1"/>
    </source>
</evidence>
<dbReference type="InterPro" id="IPR000719">
    <property type="entry name" value="Prot_kinase_dom"/>
</dbReference>
<feature type="compositionally biased region" description="Basic and acidic residues" evidence="4">
    <location>
        <begin position="309"/>
        <end position="332"/>
    </location>
</feature>
<dbReference type="SMART" id="SM00220">
    <property type="entry name" value="S_TKc"/>
    <property type="match status" value="1"/>
</dbReference>
<protein>
    <submittedName>
        <fullName evidence="6">Kinase-like domain-containing protein</fullName>
    </submittedName>
</protein>
<dbReference type="AlphaFoldDB" id="A0AAJ0M0U9"/>
<feature type="region of interest" description="Disordered" evidence="4">
    <location>
        <begin position="283"/>
        <end position="332"/>
    </location>
</feature>
<name>A0AAJ0M0U9_9PEZI</name>
<feature type="compositionally biased region" description="Low complexity" evidence="4">
    <location>
        <begin position="286"/>
        <end position="300"/>
    </location>
</feature>
<dbReference type="Gene3D" id="1.10.510.10">
    <property type="entry name" value="Transferase(Phosphotransferase) domain 1"/>
    <property type="match status" value="1"/>
</dbReference>
<evidence type="ECO:0000256" key="2">
    <source>
        <dbReference type="ARBA" id="ARBA00022741"/>
    </source>
</evidence>
<dbReference type="GO" id="GO:0005524">
    <property type="term" value="F:ATP binding"/>
    <property type="evidence" value="ECO:0007669"/>
    <property type="project" value="UniProtKB-KW"/>
</dbReference>
<dbReference type="Proteomes" id="UP001273166">
    <property type="component" value="Unassembled WGS sequence"/>
</dbReference>
<organism evidence="6 7">
    <name type="scientific">Chaetomium strumarium</name>
    <dbReference type="NCBI Taxonomy" id="1170767"/>
    <lineage>
        <taxon>Eukaryota</taxon>
        <taxon>Fungi</taxon>
        <taxon>Dikarya</taxon>
        <taxon>Ascomycota</taxon>
        <taxon>Pezizomycotina</taxon>
        <taxon>Sordariomycetes</taxon>
        <taxon>Sordariomycetidae</taxon>
        <taxon>Sordariales</taxon>
        <taxon>Chaetomiaceae</taxon>
        <taxon>Chaetomium</taxon>
    </lineage>
</organism>